<dbReference type="Proteomes" id="UP000324800">
    <property type="component" value="Unassembled WGS sequence"/>
</dbReference>
<organism evidence="1 2">
    <name type="scientific">Streblomastix strix</name>
    <dbReference type="NCBI Taxonomy" id="222440"/>
    <lineage>
        <taxon>Eukaryota</taxon>
        <taxon>Metamonada</taxon>
        <taxon>Preaxostyla</taxon>
        <taxon>Oxymonadida</taxon>
        <taxon>Streblomastigidae</taxon>
        <taxon>Streblomastix</taxon>
    </lineage>
</organism>
<proteinExistence type="predicted"/>
<gene>
    <name evidence="1" type="ORF">EZS28_007663</name>
</gene>
<name>A0A5J4WPE7_9EUKA</name>
<dbReference type="EMBL" id="SNRW01001334">
    <property type="protein sequence ID" value="KAA6396811.1"/>
    <property type="molecule type" value="Genomic_DNA"/>
</dbReference>
<evidence type="ECO:0000313" key="2">
    <source>
        <dbReference type="Proteomes" id="UP000324800"/>
    </source>
</evidence>
<dbReference type="AlphaFoldDB" id="A0A5J4WPE7"/>
<comment type="caution">
    <text evidence="1">The sequence shown here is derived from an EMBL/GenBank/DDBJ whole genome shotgun (WGS) entry which is preliminary data.</text>
</comment>
<sequence>MATRIVSSFSKWHLTIISTAQDTTAIIKLYGAYVALIDGVNITYYPSIAPLLDVLPHPNSIDALHVFSIVLDILKPLSQPATAEGFNQILPEVIPANDEGIPAFKTQFQTNLEVRYYELKQLP</sequence>
<evidence type="ECO:0000313" key="1">
    <source>
        <dbReference type="EMBL" id="KAA6396811.1"/>
    </source>
</evidence>
<reference evidence="1 2" key="1">
    <citation type="submission" date="2019-03" db="EMBL/GenBank/DDBJ databases">
        <title>Single cell metagenomics reveals metabolic interactions within the superorganism composed of flagellate Streblomastix strix and complex community of Bacteroidetes bacteria on its surface.</title>
        <authorList>
            <person name="Treitli S.C."/>
            <person name="Kolisko M."/>
            <person name="Husnik F."/>
            <person name="Keeling P."/>
            <person name="Hampl V."/>
        </authorList>
    </citation>
    <scope>NUCLEOTIDE SEQUENCE [LARGE SCALE GENOMIC DNA]</scope>
    <source>
        <strain evidence="1">ST1C</strain>
    </source>
</reference>
<protein>
    <submittedName>
        <fullName evidence="1">Uncharacterized protein</fullName>
    </submittedName>
</protein>
<accession>A0A5J4WPE7</accession>